<name>A0A068U3H0_COFCA</name>
<evidence type="ECO:0000256" key="1">
    <source>
        <dbReference type="ARBA" id="ARBA00004123"/>
    </source>
</evidence>
<comment type="subcellular location">
    <subcellularLocation>
        <location evidence="2">Cytoplasm</location>
    </subcellularLocation>
    <subcellularLocation>
        <location evidence="1">Nucleus</location>
    </subcellularLocation>
</comment>
<evidence type="ECO:0000313" key="10">
    <source>
        <dbReference type="Proteomes" id="UP000295252"/>
    </source>
</evidence>
<dbReference type="SUPFAM" id="SSF53474">
    <property type="entry name" value="alpha/beta-Hydrolases"/>
    <property type="match status" value="1"/>
</dbReference>
<dbReference type="InParanoid" id="A0A068U3H0"/>
<dbReference type="EMBL" id="HG739092">
    <property type="protein sequence ID" value="CDP02153.1"/>
    <property type="molecule type" value="Genomic_DNA"/>
</dbReference>
<keyword evidence="6" id="KW-0539">Nucleus</keyword>
<gene>
    <name evidence="9" type="ORF">GSCOC_T00039456001</name>
</gene>
<evidence type="ECO:0000259" key="8">
    <source>
        <dbReference type="Pfam" id="PF18117"/>
    </source>
</evidence>
<accession>A0A068U3H0</accession>
<dbReference type="InterPro" id="IPR041266">
    <property type="entry name" value="EDS1_EP"/>
</dbReference>
<evidence type="ECO:0000313" key="9">
    <source>
        <dbReference type="EMBL" id="CDP02153.1"/>
    </source>
</evidence>
<dbReference type="Pfam" id="PF18117">
    <property type="entry name" value="EDS1_EP"/>
    <property type="match status" value="1"/>
</dbReference>
<dbReference type="FunCoup" id="A0A068U3H0">
    <property type="interactions" value="231"/>
</dbReference>
<dbReference type="AlphaFoldDB" id="A0A068U3H0"/>
<evidence type="ECO:0000256" key="5">
    <source>
        <dbReference type="ARBA" id="ARBA00022821"/>
    </source>
</evidence>
<evidence type="ECO:0000259" key="7">
    <source>
        <dbReference type="Pfam" id="PF01764"/>
    </source>
</evidence>
<proteinExistence type="predicted"/>
<dbReference type="GO" id="GO:0052689">
    <property type="term" value="F:carboxylic ester hydrolase activity"/>
    <property type="evidence" value="ECO:0007669"/>
    <property type="project" value="InterPro"/>
</dbReference>
<dbReference type="InterPro" id="IPR002921">
    <property type="entry name" value="Fungal_lipase-type"/>
</dbReference>
<keyword evidence="4" id="KW-0378">Hydrolase</keyword>
<evidence type="ECO:0000256" key="2">
    <source>
        <dbReference type="ARBA" id="ARBA00004496"/>
    </source>
</evidence>
<dbReference type="Gene3D" id="3.40.50.1820">
    <property type="entry name" value="alpha/beta hydrolase"/>
    <property type="match status" value="1"/>
</dbReference>
<dbReference type="GO" id="GO:0005737">
    <property type="term" value="C:cytoplasm"/>
    <property type="evidence" value="ECO:0007669"/>
    <property type="project" value="UniProtKB-SubCell"/>
</dbReference>
<evidence type="ECO:0000256" key="4">
    <source>
        <dbReference type="ARBA" id="ARBA00022801"/>
    </source>
</evidence>
<dbReference type="STRING" id="49390.A0A068U3H0"/>
<evidence type="ECO:0000256" key="3">
    <source>
        <dbReference type="ARBA" id="ARBA00022490"/>
    </source>
</evidence>
<evidence type="ECO:0000256" key="6">
    <source>
        <dbReference type="ARBA" id="ARBA00023242"/>
    </source>
</evidence>
<evidence type="ECO:0008006" key="11">
    <source>
        <dbReference type="Google" id="ProtNLM"/>
    </source>
</evidence>
<dbReference type="GO" id="GO:0006952">
    <property type="term" value="P:defense response"/>
    <property type="evidence" value="ECO:0007669"/>
    <property type="project" value="UniProtKB-KW"/>
</dbReference>
<dbReference type="GO" id="GO:0005634">
    <property type="term" value="C:nucleus"/>
    <property type="evidence" value="ECO:0007669"/>
    <property type="project" value="UniProtKB-SubCell"/>
</dbReference>
<dbReference type="Proteomes" id="UP000295252">
    <property type="component" value="Chromosome IX"/>
</dbReference>
<dbReference type="OrthoDB" id="438440at2759"/>
<dbReference type="InterPro" id="IPR029058">
    <property type="entry name" value="AB_hydrolase_fold"/>
</dbReference>
<keyword evidence="10" id="KW-1185">Reference proteome</keyword>
<dbReference type="Gramene" id="CDP02153">
    <property type="protein sequence ID" value="CDP02153"/>
    <property type="gene ID" value="GSCOC_T00039456001"/>
</dbReference>
<dbReference type="PANTHER" id="PTHR46898:SF3">
    <property type="entry name" value="FUNGAL LIPASE-LIKE DOMAIN-CONTAINING PROTEIN"/>
    <property type="match status" value="1"/>
</dbReference>
<keyword evidence="3" id="KW-0963">Cytoplasm</keyword>
<feature type="domain" description="EDS1 EP" evidence="8">
    <location>
        <begin position="369"/>
        <end position="574"/>
    </location>
</feature>
<sequence length="600" mass="68866">MSQSCKFSSGLELANLVVNSELLHRSWDAISDLEKRSRTHVPDLPLSVEYKDSEHPGVGTIVAFACPPSSVNVQQLERVGTDLVSADEIAGFFSMFDFVRTKVNPSFSVHKAAASLFSSHMHLLSLLKEKHGNSRPLIITGQSMGGSIASLFTLWLLGDIPTKATKRPLCVTFGSPLLGDRNFQNAISERPTWNSCFLHVVSPQDPIPKTFVSSYGYLSNSSISQTGYMPVGTFLFCSERDGDSACFEEPRSVVQLMLAMSSELEEEQRQKRNFQNVDYGLILERLKRYNPVRKEYSPLHQSNINPVEAETMIQLEAIGVKRLQGNQGNRMTTSLIANVASWTEDYLTQRRNIFDPTKKLNDIKIDMAYLEWYKKVSVEQGGYYDSYKLWRWKSRDEIKSRHEIMKRKRILTRYWRGIVDEAEQMPQKEGLAFRTRGLYAGTNYRRMVEPLDIAEYYGEGKKGYLTQGRPKHYRLLEQWLNEDKQPGTGNRNSRSKACSLTEDSCFWAHVEEATICCNVLKDGQSSLKDRETSRKRLVEFEQYAMDLINNYSVSVEVFLEQSSFMQWWNGYSELIDLIGGFLCQSPLRDFMKNRRYRNYA</sequence>
<keyword evidence="5" id="KW-0611">Plant defense</keyword>
<organism evidence="9 10">
    <name type="scientific">Coffea canephora</name>
    <name type="common">Robusta coffee</name>
    <dbReference type="NCBI Taxonomy" id="49390"/>
    <lineage>
        <taxon>Eukaryota</taxon>
        <taxon>Viridiplantae</taxon>
        <taxon>Streptophyta</taxon>
        <taxon>Embryophyta</taxon>
        <taxon>Tracheophyta</taxon>
        <taxon>Spermatophyta</taxon>
        <taxon>Magnoliopsida</taxon>
        <taxon>eudicotyledons</taxon>
        <taxon>Gunneridae</taxon>
        <taxon>Pentapetalae</taxon>
        <taxon>asterids</taxon>
        <taxon>lamiids</taxon>
        <taxon>Gentianales</taxon>
        <taxon>Rubiaceae</taxon>
        <taxon>Ixoroideae</taxon>
        <taxon>Gardenieae complex</taxon>
        <taxon>Bertiereae - Coffeeae clade</taxon>
        <taxon>Coffeeae</taxon>
        <taxon>Coffea</taxon>
    </lineage>
</organism>
<dbReference type="OMA" id="KISMAYI"/>
<protein>
    <recommendedName>
        <fullName evidence="11">Fungal lipase-like domain-containing protein</fullName>
    </recommendedName>
</protein>
<dbReference type="Pfam" id="PF01764">
    <property type="entry name" value="Lipase_3"/>
    <property type="match status" value="1"/>
</dbReference>
<dbReference type="PhylomeDB" id="A0A068U3H0"/>
<dbReference type="InterPro" id="IPR044603">
    <property type="entry name" value="SAG101-like"/>
</dbReference>
<dbReference type="PANTHER" id="PTHR46898">
    <property type="entry name" value="SENESCENCE-ASSOCIATED CARBOXYLESTERASE 101"/>
    <property type="match status" value="1"/>
</dbReference>
<reference evidence="10" key="1">
    <citation type="journal article" date="2014" name="Science">
        <title>The coffee genome provides insight into the convergent evolution of caffeine biosynthesis.</title>
        <authorList>
            <person name="Denoeud F."/>
            <person name="Carretero-Paulet L."/>
            <person name="Dereeper A."/>
            <person name="Droc G."/>
            <person name="Guyot R."/>
            <person name="Pietrella M."/>
            <person name="Zheng C."/>
            <person name="Alberti A."/>
            <person name="Anthony F."/>
            <person name="Aprea G."/>
            <person name="Aury J.M."/>
            <person name="Bento P."/>
            <person name="Bernard M."/>
            <person name="Bocs S."/>
            <person name="Campa C."/>
            <person name="Cenci A."/>
            <person name="Combes M.C."/>
            <person name="Crouzillat D."/>
            <person name="Da Silva C."/>
            <person name="Daddiego L."/>
            <person name="De Bellis F."/>
            <person name="Dussert S."/>
            <person name="Garsmeur O."/>
            <person name="Gayraud T."/>
            <person name="Guignon V."/>
            <person name="Jahn K."/>
            <person name="Jamilloux V."/>
            <person name="Joet T."/>
            <person name="Labadie K."/>
            <person name="Lan T."/>
            <person name="Leclercq J."/>
            <person name="Lepelley M."/>
            <person name="Leroy T."/>
            <person name="Li L.T."/>
            <person name="Librado P."/>
            <person name="Lopez L."/>
            <person name="Munoz A."/>
            <person name="Noel B."/>
            <person name="Pallavicini A."/>
            <person name="Perrotta G."/>
            <person name="Poncet V."/>
            <person name="Pot D."/>
            <person name="Priyono X."/>
            <person name="Rigoreau M."/>
            <person name="Rouard M."/>
            <person name="Rozas J."/>
            <person name="Tranchant-Dubreuil C."/>
            <person name="VanBuren R."/>
            <person name="Zhang Q."/>
            <person name="Andrade A.C."/>
            <person name="Argout X."/>
            <person name="Bertrand B."/>
            <person name="de Kochko A."/>
            <person name="Graziosi G."/>
            <person name="Henry R.J."/>
            <person name="Jayarama X."/>
            <person name="Ming R."/>
            <person name="Nagai C."/>
            <person name="Rounsley S."/>
            <person name="Sankoff D."/>
            <person name="Giuliano G."/>
            <person name="Albert V.A."/>
            <person name="Wincker P."/>
            <person name="Lashermes P."/>
        </authorList>
    </citation>
    <scope>NUCLEOTIDE SEQUENCE [LARGE SCALE GENOMIC DNA]</scope>
    <source>
        <strain evidence="10">cv. DH200-94</strain>
    </source>
</reference>
<feature type="domain" description="Fungal lipase-type" evidence="7">
    <location>
        <begin position="109"/>
        <end position="211"/>
    </location>
</feature>
<dbReference type="GO" id="GO:0006629">
    <property type="term" value="P:lipid metabolic process"/>
    <property type="evidence" value="ECO:0007669"/>
    <property type="project" value="InterPro"/>
</dbReference>